<name>A0A919PU25_9ACTN</name>
<evidence type="ECO:0000313" key="2">
    <source>
        <dbReference type="EMBL" id="GIG50204.1"/>
    </source>
</evidence>
<protein>
    <recommendedName>
        <fullName evidence="1">Knr4/Smi1-like domain-containing protein</fullName>
    </recommendedName>
</protein>
<gene>
    <name evidence="2" type="ORF">Dsi01nite_082450</name>
</gene>
<dbReference type="InterPro" id="IPR018958">
    <property type="entry name" value="Knr4/Smi1-like_dom"/>
</dbReference>
<accession>A0A919PU25</accession>
<dbReference type="SMART" id="SM00860">
    <property type="entry name" value="SMI1_KNR4"/>
    <property type="match status" value="1"/>
</dbReference>
<proteinExistence type="predicted"/>
<keyword evidence="3" id="KW-1185">Reference proteome</keyword>
<dbReference type="Gene3D" id="3.40.1580.10">
    <property type="entry name" value="SMI1/KNR4-like"/>
    <property type="match status" value="1"/>
</dbReference>
<organism evidence="2 3">
    <name type="scientific">Dactylosporangium siamense</name>
    <dbReference type="NCBI Taxonomy" id="685454"/>
    <lineage>
        <taxon>Bacteria</taxon>
        <taxon>Bacillati</taxon>
        <taxon>Actinomycetota</taxon>
        <taxon>Actinomycetes</taxon>
        <taxon>Micromonosporales</taxon>
        <taxon>Micromonosporaceae</taxon>
        <taxon>Dactylosporangium</taxon>
    </lineage>
</organism>
<comment type="caution">
    <text evidence="2">The sequence shown here is derived from an EMBL/GenBank/DDBJ whole genome shotgun (WGS) entry which is preliminary data.</text>
</comment>
<evidence type="ECO:0000313" key="3">
    <source>
        <dbReference type="Proteomes" id="UP000660611"/>
    </source>
</evidence>
<dbReference type="SUPFAM" id="SSF160631">
    <property type="entry name" value="SMI1/KNR4-like"/>
    <property type="match status" value="1"/>
</dbReference>
<reference evidence="2" key="1">
    <citation type="submission" date="2021-01" db="EMBL/GenBank/DDBJ databases">
        <title>Whole genome shotgun sequence of Dactylosporangium siamense NBRC 106093.</title>
        <authorList>
            <person name="Komaki H."/>
            <person name="Tamura T."/>
        </authorList>
    </citation>
    <scope>NUCLEOTIDE SEQUENCE</scope>
    <source>
        <strain evidence="2">NBRC 106093</strain>
    </source>
</reference>
<evidence type="ECO:0000259" key="1">
    <source>
        <dbReference type="SMART" id="SM00860"/>
    </source>
</evidence>
<feature type="domain" description="Knr4/Smi1-like" evidence="1">
    <location>
        <begin position="18"/>
        <end position="133"/>
    </location>
</feature>
<dbReference type="Pfam" id="PF09346">
    <property type="entry name" value="SMI1_KNR4"/>
    <property type="match status" value="1"/>
</dbReference>
<dbReference type="Proteomes" id="UP000660611">
    <property type="component" value="Unassembled WGS sequence"/>
</dbReference>
<dbReference type="AlphaFoldDB" id="A0A919PU25"/>
<dbReference type="EMBL" id="BONQ01000128">
    <property type="protein sequence ID" value="GIG50204.1"/>
    <property type="molecule type" value="Genomic_DNA"/>
</dbReference>
<dbReference type="RefSeq" id="WP_203851844.1">
    <property type="nucleotide sequence ID" value="NZ_BAAAVW010000014.1"/>
</dbReference>
<sequence length="151" mass="16643">MWIELATGLFPEAESAPPADRAALDEVERGLGQSLPAELRALLTETDGLLGHLSLDVVWTAGRILADNQAFRTNEDFAELYAPFDGLLFFGDNGGGDQFAFVTDAPHDGVYVWEHETDTRRRVADGLEDYLRRILTADGDDWYAGDDESGH</sequence>
<dbReference type="InterPro" id="IPR037883">
    <property type="entry name" value="Knr4/Smi1-like_sf"/>
</dbReference>